<dbReference type="PRINTS" id="PR01607">
    <property type="entry name" value="APYRASEFAMLY"/>
</dbReference>
<protein>
    <submittedName>
        <fullName evidence="5">5'-nucleotidase C-terminal domain-containing protein</fullName>
    </submittedName>
</protein>
<organism evidence="5 6">
    <name type="scientific">Pseudoflavonifractor intestinihominis</name>
    <dbReference type="NCBI Taxonomy" id="3133171"/>
    <lineage>
        <taxon>Bacteria</taxon>
        <taxon>Bacillati</taxon>
        <taxon>Bacillota</taxon>
        <taxon>Clostridia</taxon>
        <taxon>Eubacteriales</taxon>
        <taxon>Oscillospiraceae</taxon>
        <taxon>Pseudoflavonifractor</taxon>
    </lineage>
</organism>
<feature type="domain" description="SLH" evidence="4">
    <location>
        <begin position="24"/>
        <end position="87"/>
    </location>
</feature>
<comment type="similarity">
    <text evidence="3">Belongs to the 5'-nucleotidase family.</text>
</comment>
<evidence type="ECO:0000313" key="6">
    <source>
        <dbReference type="Proteomes" id="UP001464378"/>
    </source>
</evidence>
<dbReference type="PANTHER" id="PTHR11575:SF24">
    <property type="entry name" value="5'-NUCLEOTIDASE"/>
    <property type="match status" value="1"/>
</dbReference>
<gene>
    <name evidence="5" type="ORF">WMO64_07005</name>
</gene>
<dbReference type="PROSITE" id="PS51272">
    <property type="entry name" value="SLH"/>
    <property type="match status" value="1"/>
</dbReference>
<feature type="chain" id="PRO_5045001956" evidence="3">
    <location>
        <begin position="23"/>
        <end position="721"/>
    </location>
</feature>
<keyword evidence="3" id="KW-0547">Nucleotide-binding</keyword>
<dbReference type="InterPro" id="IPR006179">
    <property type="entry name" value="5_nucleotidase/apyrase"/>
</dbReference>
<comment type="caution">
    <text evidence="5">The sequence shown here is derived from an EMBL/GenBank/DDBJ whole genome shotgun (WGS) entry which is preliminary data.</text>
</comment>
<dbReference type="Gene3D" id="3.60.21.10">
    <property type="match status" value="1"/>
</dbReference>
<dbReference type="EMBL" id="JBBMFK010000009">
    <property type="protein sequence ID" value="MEQ2443214.1"/>
    <property type="molecule type" value="Genomic_DNA"/>
</dbReference>
<keyword evidence="6" id="KW-1185">Reference proteome</keyword>
<evidence type="ECO:0000259" key="4">
    <source>
        <dbReference type="PROSITE" id="PS51272"/>
    </source>
</evidence>
<dbReference type="RefSeq" id="WP_349231512.1">
    <property type="nucleotide sequence ID" value="NZ_JBBMFK010000009.1"/>
</dbReference>
<dbReference type="InterPro" id="IPR036907">
    <property type="entry name" value="5'-Nucleotdase_C_sf"/>
</dbReference>
<dbReference type="Pfam" id="PF00149">
    <property type="entry name" value="Metallophos"/>
    <property type="match status" value="1"/>
</dbReference>
<sequence length="721" mass="76762">MKKRPIRILPMSLALAMSLSLAAPVSAVSLTDVAGPYAQSIEALAEKGVIKGDGTGAYHPEAPLTRSAAASLLYEAFCLVPVFSMEAPAPEANEDGTMPEPLTKQFYSTETTVATLDAVLMPAAPDAVGTWAETVANTVLEARLMDQIDGAFQGDRTMTRSEFALAVMKAVYGADKDMDFLAQGRADGLLPEGLTLDGTVITRGEAALLLDTATRDLTIITTMSTSDIHGNMVPYTPSGSSIEVGGSARAAWLFDEAERRNPNTLILDGGDSPYNTDLANISLGKSSVDVMNAQGYDATVLGNHDFDYSFDNLLSLAERADYAMLSANTYWKDGTYPEQFEPYIVKELDGVKVAIVGLTDDGSKATTHYANTQDIDFHDQWEVGQEVVAQADAEADVVIMLSHLHGGNNTVPTRIDGIDMEIGGGNDIFGRPLNIEGTVVVNPGGVGTCVNQTNLNLKDGEVLGYTFNQIILSSDVPEDAEVKAIIEDYQADLDAQMEVVIGQCASDIAWSSPLVRTQESPLGNLAADALRDYCDADIAIQNGGGIRAGLTAGDVTVGDVFAMLPFDNKVTLVEVTGQTVWDALENGVDGYPTTNGKFPQVSGIKYTFDGSKPAGERIVSVTMEDGTPLDLDAWYTLACNDFMCGGGDGYTMLNVFNPDDGNEHNGETAAQDLPGCKLVYRTNDYYRTVVSEYIKAQGNIAPALDGRITILNPQEGGGSLN</sequence>
<feature type="signal peptide" evidence="3">
    <location>
        <begin position="1"/>
        <end position="22"/>
    </location>
</feature>
<name>A0ABV1E7C3_9FIRM</name>
<dbReference type="Pfam" id="PF02872">
    <property type="entry name" value="5_nucleotid_C"/>
    <property type="match status" value="1"/>
</dbReference>
<dbReference type="InterPro" id="IPR008334">
    <property type="entry name" value="5'-Nucleotdase_C"/>
</dbReference>
<proteinExistence type="inferred from homology"/>
<dbReference type="PANTHER" id="PTHR11575">
    <property type="entry name" value="5'-NUCLEOTIDASE-RELATED"/>
    <property type="match status" value="1"/>
</dbReference>
<keyword evidence="2" id="KW-0677">Repeat</keyword>
<dbReference type="InterPro" id="IPR029052">
    <property type="entry name" value="Metallo-depent_PP-like"/>
</dbReference>
<dbReference type="Proteomes" id="UP001464378">
    <property type="component" value="Unassembled WGS sequence"/>
</dbReference>
<dbReference type="InterPro" id="IPR001119">
    <property type="entry name" value="SLH_dom"/>
</dbReference>
<evidence type="ECO:0000256" key="2">
    <source>
        <dbReference type="ARBA" id="ARBA00022737"/>
    </source>
</evidence>
<dbReference type="SUPFAM" id="SSF56300">
    <property type="entry name" value="Metallo-dependent phosphatases"/>
    <property type="match status" value="1"/>
</dbReference>
<evidence type="ECO:0000256" key="1">
    <source>
        <dbReference type="ARBA" id="ARBA00022729"/>
    </source>
</evidence>
<keyword evidence="1 3" id="KW-0732">Signal</keyword>
<dbReference type="SUPFAM" id="SSF55816">
    <property type="entry name" value="5'-nucleotidase (syn. UDP-sugar hydrolase), C-terminal domain"/>
    <property type="match status" value="1"/>
</dbReference>
<evidence type="ECO:0000256" key="3">
    <source>
        <dbReference type="RuleBase" id="RU362119"/>
    </source>
</evidence>
<accession>A0ABV1E7C3</accession>
<dbReference type="InterPro" id="IPR004843">
    <property type="entry name" value="Calcineurin-like_PHP"/>
</dbReference>
<keyword evidence="3" id="KW-0378">Hydrolase</keyword>
<dbReference type="Gene3D" id="3.90.780.10">
    <property type="entry name" value="5'-Nucleotidase, C-terminal domain"/>
    <property type="match status" value="1"/>
</dbReference>
<evidence type="ECO:0000313" key="5">
    <source>
        <dbReference type="EMBL" id="MEQ2443214.1"/>
    </source>
</evidence>
<reference evidence="5 6" key="1">
    <citation type="submission" date="2024-03" db="EMBL/GenBank/DDBJ databases">
        <title>Human intestinal bacterial collection.</title>
        <authorList>
            <person name="Pauvert C."/>
            <person name="Hitch T.C.A."/>
            <person name="Clavel T."/>
        </authorList>
    </citation>
    <scope>NUCLEOTIDE SEQUENCE [LARGE SCALE GENOMIC DNA]</scope>
    <source>
        <strain evidence="5 6">CLA-AP-H29</strain>
    </source>
</reference>
<dbReference type="Pfam" id="PF00395">
    <property type="entry name" value="SLH"/>
    <property type="match status" value="1"/>
</dbReference>